<evidence type="ECO:0000256" key="18">
    <source>
        <dbReference type="ARBA" id="ARBA00023180"/>
    </source>
</evidence>
<dbReference type="InterPro" id="IPR039261">
    <property type="entry name" value="FNR_nucleotide-bd"/>
</dbReference>
<evidence type="ECO:0000256" key="14">
    <source>
        <dbReference type="ARBA" id="ARBA00023002"/>
    </source>
</evidence>
<proteinExistence type="inferred from homology"/>
<accession>A0AAV5QT11</accession>
<evidence type="ECO:0000256" key="12">
    <source>
        <dbReference type="ARBA" id="ARBA00022982"/>
    </source>
</evidence>
<dbReference type="Gene3D" id="2.40.30.10">
    <property type="entry name" value="Translation factors"/>
    <property type="match status" value="1"/>
</dbReference>
<comment type="subcellular location">
    <subcellularLocation>
        <location evidence="2">Cell membrane</location>
        <topology evidence="2">Multi-pass membrane protein</topology>
    </subcellularLocation>
</comment>
<feature type="chain" id="PRO_5043899110" description="ferric-chelate reductase (NADPH)" evidence="22">
    <location>
        <begin position="19"/>
        <end position="740"/>
    </location>
</feature>
<dbReference type="SUPFAM" id="SSF63380">
    <property type="entry name" value="Riboflavin synthase domain-like"/>
    <property type="match status" value="1"/>
</dbReference>
<evidence type="ECO:0000256" key="22">
    <source>
        <dbReference type="SAM" id="SignalP"/>
    </source>
</evidence>
<keyword evidence="22" id="KW-0732">Signal</keyword>
<dbReference type="SUPFAM" id="SSF52343">
    <property type="entry name" value="Ferredoxin reductase-like, C-terminal NADP-linked domain"/>
    <property type="match status" value="1"/>
</dbReference>
<dbReference type="AlphaFoldDB" id="A0AAV5QT11"/>
<feature type="domain" description="FAD-binding FR-type" evidence="23">
    <location>
        <begin position="430"/>
        <end position="552"/>
    </location>
</feature>
<evidence type="ECO:0000256" key="15">
    <source>
        <dbReference type="ARBA" id="ARBA00023004"/>
    </source>
</evidence>
<keyword evidence="18" id="KW-0325">Glycoprotein</keyword>
<evidence type="ECO:0000256" key="10">
    <source>
        <dbReference type="ARBA" id="ARBA00022827"/>
    </source>
</evidence>
<feature type="region of interest" description="Disordered" evidence="20">
    <location>
        <begin position="632"/>
        <end position="663"/>
    </location>
</feature>
<dbReference type="GO" id="GO:0015677">
    <property type="term" value="P:copper ion import"/>
    <property type="evidence" value="ECO:0007669"/>
    <property type="project" value="TreeGrafter"/>
</dbReference>
<keyword evidence="8" id="KW-0285">Flavoprotein</keyword>
<dbReference type="InterPro" id="IPR013112">
    <property type="entry name" value="FAD-bd_8"/>
</dbReference>
<evidence type="ECO:0000256" key="8">
    <source>
        <dbReference type="ARBA" id="ARBA00022630"/>
    </source>
</evidence>
<dbReference type="Proteomes" id="UP001360560">
    <property type="component" value="Unassembled WGS sequence"/>
</dbReference>
<dbReference type="SFLD" id="SFLDS00052">
    <property type="entry name" value="Ferric_Reductase_Domain"/>
    <property type="match status" value="1"/>
</dbReference>
<evidence type="ECO:0000313" key="24">
    <source>
        <dbReference type="EMBL" id="GMM38058.1"/>
    </source>
</evidence>
<keyword evidence="7" id="KW-0349">Heme</keyword>
<dbReference type="InterPro" id="IPR051410">
    <property type="entry name" value="Ferric/Cupric_Reductase"/>
</dbReference>
<dbReference type="Pfam" id="PF08022">
    <property type="entry name" value="FAD_binding_8"/>
    <property type="match status" value="1"/>
</dbReference>
<feature type="compositionally biased region" description="Basic and acidic residues" evidence="20">
    <location>
        <begin position="646"/>
        <end position="660"/>
    </location>
</feature>
<comment type="cofactor">
    <cofactor evidence="1">
        <name>FAD</name>
        <dbReference type="ChEBI" id="CHEBI:57692"/>
    </cofactor>
</comment>
<dbReference type="GO" id="GO:0006826">
    <property type="term" value="P:iron ion transport"/>
    <property type="evidence" value="ECO:0007669"/>
    <property type="project" value="TreeGrafter"/>
</dbReference>
<evidence type="ECO:0000256" key="20">
    <source>
        <dbReference type="SAM" id="MobiDB-lite"/>
    </source>
</evidence>
<comment type="caution">
    <text evidence="24">The sequence shown here is derived from an EMBL/GenBank/DDBJ whole genome shotgun (WGS) entry which is preliminary data.</text>
</comment>
<evidence type="ECO:0000256" key="11">
    <source>
        <dbReference type="ARBA" id="ARBA00022857"/>
    </source>
</evidence>
<keyword evidence="5" id="KW-0813">Transport</keyword>
<dbReference type="RefSeq" id="XP_064855054.1">
    <property type="nucleotide sequence ID" value="XM_064998982.1"/>
</dbReference>
<keyword evidence="6" id="KW-1003">Cell membrane</keyword>
<keyword evidence="7" id="KW-0479">Metal-binding</keyword>
<keyword evidence="12" id="KW-0249">Electron transport</keyword>
<keyword evidence="15" id="KW-0408">Iron</keyword>
<dbReference type="InterPro" id="IPR017938">
    <property type="entry name" value="Riboflavin_synthase-like_b-brl"/>
</dbReference>
<feature type="transmembrane region" description="Helical" evidence="21">
    <location>
        <begin position="396"/>
        <end position="413"/>
    </location>
</feature>
<dbReference type="Pfam" id="PF08030">
    <property type="entry name" value="NAD_binding_6"/>
    <property type="match status" value="1"/>
</dbReference>
<dbReference type="Gene3D" id="3.40.50.80">
    <property type="entry name" value="Nucleotide-binding domain of ferredoxin-NADP reductase (FNR) module"/>
    <property type="match status" value="1"/>
</dbReference>
<evidence type="ECO:0000256" key="17">
    <source>
        <dbReference type="ARBA" id="ARBA00023136"/>
    </source>
</evidence>
<dbReference type="InterPro" id="IPR013130">
    <property type="entry name" value="Fe3_Rdtase_TM_dom"/>
</dbReference>
<keyword evidence="11" id="KW-0521">NADP</keyword>
<dbReference type="GO" id="GO:0006879">
    <property type="term" value="P:intracellular iron ion homeostasis"/>
    <property type="evidence" value="ECO:0007669"/>
    <property type="project" value="TreeGrafter"/>
</dbReference>
<keyword evidence="25" id="KW-1185">Reference proteome</keyword>
<keyword evidence="10" id="KW-0274">FAD</keyword>
<dbReference type="EC" id="1.16.1.9" evidence="4"/>
<protein>
    <recommendedName>
        <fullName evidence="4">ferric-chelate reductase (NADPH)</fullName>
        <ecNumber evidence="4">1.16.1.9</ecNumber>
    </recommendedName>
</protein>
<sequence>MKYAIIFLLINLWTLSSAVNVNPANLELNVGNDTDSLLVKRSTSKNTGHNYWGGTPQKTNLHRASPYLMITKICQTAASSFKFAGANAKGTVSCKYTPYAGTLAICLFEMSTSENEIRKAMPTFSNLCANMTYDKAAKIYANATKYAVNQSEVPKNGTINYPVTISSKAFQKASVKIVTAAKGLDRASSYGLGILYYWFGVMVISAIVNLFTATGLVKKFTHPIFKKAQRYLLIPSLLSEKHRQTFKFLGIFESYLPSRAESIIVSGYLILYIVFMSVHLDGTGVALNKLISDRAGIIASAHMPLLFLFGGRNNIMMYLTGFNHSTFIQFHKWTGRIMSLNVLIHGAGYARRYLAAGTYAANMKQEYVVWGIVAATSAGVIMFQSYNWFRKNTYEFFLITHIVLSVIFMVGALRHVYTFGWTEFFLAAIAVWVFDRLVRIIRLFNFGLQKANIKVISEDTFKVTVKRPHGFRWYAEPGQYVYLHFFTIKTFGQSHPFTVTDSNFKDGEINIYIKCKKGATKRIYDMVSKKPDQVDNTILVGIEGPYGPSAPNHHYDNIALFAGGNGIPGIFDGALRLARKYPEGQKNIRMIWAARDLASISWFLPELQLLRKETSVQVSIYLTRENPEKFVAKKQLSEANNSSTDEDNKSDEKTDSEKSETYAINSTGSPLVDQLDGFDVICGRPNIEELICDWFAHDSGSISITSCGPGILCDSLRKSISANIEKHKGRVDYYEDLQIW</sequence>
<dbReference type="PANTHER" id="PTHR32361:SF9">
    <property type="entry name" value="FERRIC REDUCTASE TRANSMEMBRANE COMPONENT 3-RELATED"/>
    <property type="match status" value="1"/>
</dbReference>
<dbReference type="InterPro" id="IPR013121">
    <property type="entry name" value="Fe_red_NAD-bd_6"/>
</dbReference>
<dbReference type="PANTHER" id="PTHR32361">
    <property type="entry name" value="FERRIC/CUPRIC REDUCTASE TRANSMEMBRANE COMPONENT"/>
    <property type="match status" value="1"/>
</dbReference>
<evidence type="ECO:0000256" key="1">
    <source>
        <dbReference type="ARBA" id="ARBA00001974"/>
    </source>
</evidence>
<feature type="signal peptide" evidence="22">
    <location>
        <begin position="1"/>
        <end position="18"/>
    </location>
</feature>
<keyword evidence="14" id="KW-0560">Oxidoreductase</keyword>
<evidence type="ECO:0000256" key="5">
    <source>
        <dbReference type="ARBA" id="ARBA00022448"/>
    </source>
</evidence>
<dbReference type="SFLD" id="SFLDG01168">
    <property type="entry name" value="Ferric_reductase_subgroup_(FRE"/>
    <property type="match status" value="1"/>
</dbReference>
<evidence type="ECO:0000256" key="19">
    <source>
        <dbReference type="ARBA" id="ARBA00048483"/>
    </source>
</evidence>
<keyword evidence="16" id="KW-0406">Ion transport</keyword>
<evidence type="ECO:0000256" key="4">
    <source>
        <dbReference type="ARBA" id="ARBA00012668"/>
    </source>
</evidence>
<dbReference type="InterPro" id="IPR017927">
    <property type="entry name" value="FAD-bd_FR_type"/>
</dbReference>
<dbReference type="GeneID" id="90076033"/>
<organism evidence="24 25">
    <name type="scientific">Saccharomycopsis crataegensis</name>
    <dbReference type="NCBI Taxonomy" id="43959"/>
    <lineage>
        <taxon>Eukaryota</taxon>
        <taxon>Fungi</taxon>
        <taxon>Dikarya</taxon>
        <taxon>Ascomycota</taxon>
        <taxon>Saccharomycotina</taxon>
        <taxon>Saccharomycetes</taxon>
        <taxon>Saccharomycopsidaceae</taxon>
        <taxon>Saccharomycopsis</taxon>
    </lineage>
</organism>
<reference evidence="24 25" key="1">
    <citation type="journal article" date="2023" name="Elife">
        <title>Identification of key yeast species and microbe-microbe interactions impacting larval growth of Drosophila in the wild.</title>
        <authorList>
            <person name="Mure A."/>
            <person name="Sugiura Y."/>
            <person name="Maeda R."/>
            <person name="Honda K."/>
            <person name="Sakurai N."/>
            <person name="Takahashi Y."/>
            <person name="Watada M."/>
            <person name="Katoh T."/>
            <person name="Gotoh A."/>
            <person name="Gotoh Y."/>
            <person name="Taniguchi I."/>
            <person name="Nakamura K."/>
            <person name="Hayashi T."/>
            <person name="Katayama T."/>
            <person name="Uemura T."/>
            <person name="Hattori Y."/>
        </authorList>
    </citation>
    <scope>NUCLEOTIDE SEQUENCE [LARGE SCALE GENOMIC DNA]</scope>
    <source>
        <strain evidence="24 25">SC-9</strain>
    </source>
</reference>
<comment type="similarity">
    <text evidence="3">Belongs to the ferric reductase (FRE) family.</text>
</comment>
<keyword evidence="9 21" id="KW-0812">Transmembrane</keyword>
<feature type="transmembrane region" description="Helical" evidence="21">
    <location>
        <begin position="263"/>
        <end position="280"/>
    </location>
</feature>
<evidence type="ECO:0000256" key="16">
    <source>
        <dbReference type="ARBA" id="ARBA00023065"/>
    </source>
</evidence>
<evidence type="ECO:0000256" key="2">
    <source>
        <dbReference type="ARBA" id="ARBA00004651"/>
    </source>
</evidence>
<feature type="transmembrane region" description="Helical" evidence="21">
    <location>
        <begin position="367"/>
        <end position="389"/>
    </location>
</feature>
<dbReference type="PROSITE" id="PS51384">
    <property type="entry name" value="FAD_FR"/>
    <property type="match status" value="1"/>
</dbReference>
<feature type="transmembrane region" description="Helical" evidence="21">
    <location>
        <begin position="195"/>
        <end position="217"/>
    </location>
</feature>
<gene>
    <name evidence="24" type="ORF">DASC09_053830</name>
</gene>
<evidence type="ECO:0000256" key="3">
    <source>
        <dbReference type="ARBA" id="ARBA00006278"/>
    </source>
</evidence>
<evidence type="ECO:0000256" key="21">
    <source>
        <dbReference type="SAM" id="Phobius"/>
    </source>
</evidence>
<evidence type="ECO:0000256" key="9">
    <source>
        <dbReference type="ARBA" id="ARBA00022692"/>
    </source>
</evidence>
<evidence type="ECO:0000313" key="25">
    <source>
        <dbReference type="Proteomes" id="UP001360560"/>
    </source>
</evidence>
<keyword evidence="17 21" id="KW-0472">Membrane</keyword>
<dbReference type="CDD" id="cd06186">
    <property type="entry name" value="NOX_Duox_like_FAD_NADP"/>
    <property type="match status" value="1"/>
</dbReference>
<keyword evidence="13 21" id="KW-1133">Transmembrane helix</keyword>
<evidence type="ECO:0000259" key="23">
    <source>
        <dbReference type="PROSITE" id="PS51384"/>
    </source>
</evidence>
<dbReference type="EMBL" id="BTFZ01000013">
    <property type="protein sequence ID" value="GMM38058.1"/>
    <property type="molecule type" value="Genomic_DNA"/>
</dbReference>
<name>A0AAV5QT11_9ASCO</name>
<dbReference type="Pfam" id="PF01794">
    <property type="entry name" value="Ferric_reduct"/>
    <property type="match status" value="1"/>
</dbReference>
<evidence type="ECO:0000256" key="6">
    <source>
        <dbReference type="ARBA" id="ARBA00022475"/>
    </source>
</evidence>
<dbReference type="GO" id="GO:0052851">
    <property type="term" value="F:ferric-chelate reductase (NADPH) activity"/>
    <property type="evidence" value="ECO:0007669"/>
    <property type="project" value="UniProtKB-EC"/>
</dbReference>
<comment type="catalytic activity">
    <reaction evidence="19">
        <text>2 a Fe(II)-siderophore + NADP(+) + H(+) = 2 a Fe(III)-siderophore + NADPH</text>
        <dbReference type="Rhea" id="RHEA:28795"/>
        <dbReference type="Rhea" id="RHEA-COMP:11342"/>
        <dbReference type="Rhea" id="RHEA-COMP:11344"/>
        <dbReference type="ChEBI" id="CHEBI:15378"/>
        <dbReference type="ChEBI" id="CHEBI:29033"/>
        <dbReference type="ChEBI" id="CHEBI:29034"/>
        <dbReference type="ChEBI" id="CHEBI:57783"/>
        <dbReference type="ChEBI" id="CHEBI:58349"/>
        <dbReference type="EC" id="1.16.1.9"/>
    </reaction>
</comment>
<evidence type="ECO:0000256" key="13">
    <source>
        <dbReference type="ARBA" id="ARBA00022989"/>
    </source>
</evidence>
<evidence type="ECO:0000256" key="7">
    <source>
        <dbReference type="ARBA" id="ARBA00022617"/>
    </source>
</evidence>
<dbReference type="GO" id="GO:0005886">
    <property type="term" value="C:plasma membrane"/>
    <property type="evidence" value="ECO:0007669"/>
    <property type="project" value="UniProtKB-SubCell"/>
</dbReference>